<proteinExistence type="predicted"/>
<comment type="caution">
    <text evidence="2">The sequence shown here is derived from an EMBL/GenBank/DDBJ whole genome shotgun (WGS) entry which is preliminary data.</text>
</comment>
<feature type="domain" description="DUF1854" evidence="1">
    <location>
        <begin position="59"/>
        <end position="180"/>
    </location>
</feature>
<accession>A0ABW0LLC6</accession>
<dbReference type="RefSeq" id="WP_318280957.1">
    <property type="nucleotide sequence ID" value="NZ_JBHSMC010000016.1"/>
</dbReference>
<evidence type="ECO:0000313" key="2">
    <source>
        <dbReference type="EMBL" id="MFC5465712.1"/>
    </source>
</evidence>
<dbReference type="InterPro" id="IPR015005">
    <property type="entry name" value="DUF1854"/>
</dbReference>
<name>A0ABW0LLC6_9BACI</name>
<dbReference type="Pfam" id="PF08909">
    <property type="entry name" value="DUF1854"/>
    <property type="match status" value="1"/>
</dbReference>
<dbReference type="Proteomes" id="UP001596147">
    <property type="component" value="Unassembled WGS sequence"/>
</dbReference>
<reference evidence="3" key="1">
    <citation type="journal article" date="2019" name="Int. J. Syst. Evol. Microbiol.">
        <title>The Global Catalogue of Microorganisms (GCM) 10K type strain sequencing project: providing services to taxonomists for standard genome sequencing and annotation.</title>
        <authorList>
            <consortium name="The Broad Institute Genomics Platform"/>
            <consortium name="The Broad Institute Genome Sequencing Center for Infectious Disease"/>
            <person name="Wu L."/>
            <person name="Ma J."/>
        </authorList>
    </citation>
    <scope>NUCLEOTIDE SEQUENCE [LARGE SCALE GENOMIC DNA]</scope>
    <source>
        <strain evidence="3">CGMCC 1.12237</strain>
    </source>
</reference>
<evidence type="ECO:0000259" key="1">
    <source>
        <dbReference type="Pfam" id="PF08909"/>
    </source>
</evidence>
<gene>
    <name evidence="2" type="ORF">ACFPM4_13245</name>
</gene>
<organism evidence="2 3">
    <name type="scientific">Lederbergia graminis</name>
    <dbReference type="NCBI Taxonomy" id="735518"/>
    <lineage>
        <taxon>Bacteria</taxon>
        <taxon>Bacillati</taxon>
        <taxon>Bacillota</taxon>
        <taxon>Bacilli</taxon>
        <taxon>Bacillales</taxon>
        <taxon>Bacillaceae</taxon>
        <taxon>Lederbergia</taxon>
    </lineage>
</organism>
<dbReference type="EMBL" id="JBHSMC010000016">
    <property type="protein sequence ID" value="MFC5465712.1"/>
    <property type="molecule type" value="Genomic_DNA"/>
</dbReference>
<sequence length="185" mass="21222">MSKYDVVLDNPNMVENKSDLSEAAQIKYLTEENATFVETEGKMLSVHVDGEVYPSVYLHCSFPHTNKRIFISVRTDENKEIGIIKSLDHFPSNIISLLEEHINLRYFAPEIIKVNKINEEFGYSYWDTETSAGSCYFTVRMGRGNVVAVTENKVLITDVDGNRFIINDLNALSEKEYRMVEMCMT</sequence>
<protein>
    <submittedName>
        <fullName evidence="2">DUF1854 domain-containing protein</fullName>
    </submittedName>
</protein>
<keyword evidence="3" id="KW-1185">Reference proteome</keyword>
<evidence type="ECO:0000313" key="3">
    <source>
        <dbReference type="Proteomes" id="UP001596147"/>
    </source>
</evidence>